<reference evidence="10 11" key="1">
    <citation type="submission" date="2019-04" db="EMBL/GenBank/DDBJ databases">
        <title>Psychroflexus halotolerans sp. nov., isolated from a marine solar saltern.</title>
        <authorList>
            <person name="Feng X."/>
        </authorList>
    </citation>
    <scope>NUCLEOTIDE SEQUENCE [LARGE SCALE GENOMIC DNA]</scope>
    <source>
        <strain evidence="10 11">WDS2C27</strain>
    </source>
</reference>
<dbReference type="GO" id="GO:0006207">
    <property type="term" value="P:'de novo' pyrimidine nucleobase biosynthetic process"/>
    <property type="evidence" value="ECO:0007669"/>
    <property type="project" value="InterPro"/>
</dbReference>
<dbReference type="Pfam" id="PF00185">
    <property type="entry name" value="OTCace"/>
    <property type="match status" value="1"/>
</dbReference>
<comment type="similarity">
    <text evidence="2 7">Belongs to the aspartate/ornithine carbamoyltransferase superfamily. ATCase family.</text>
</comment>
<dbReference type="FunFam" id="3.40.50.1370:FF:000007">
    <property type="entry name" value="Aspartate carbamoyltransferase"/>
    <property type="match status" value="1"/>
</dbReference>
<dbReference type="InterPro" id="IPR006132">
    <property type="entry name" value="Asp/Orn_carbamoyltranf_P-bd"/>
</dbReference>
<feature type="binding site" evidence="7">
    <location>
        <position position="170"/>
    </location>
    <ligand>
        <name>L-aspartate</name>
        <dbReference type="ChEBI" id="CHEBI:29991"/>
    </ligand>
</feature>
<feature type="domain" description="Aspartate/ornithine carbamoyltransferase carbamoyl-P binding" evidence="9">
    <location>
        <begin position="8"/>
        <end position="150"/>
    </location>
</feature>
<feature type="binding site" evidence="7">
    <location>
        <position position="140"/>
    </location>
    <ligand>
        <name>carbamoyl phosphate</name>
        <dbReference type="ChEBI" id="CHEBI:58228"/>
    </ligand>
</feature>
<feature type="binding site" evidence="7">
    <location>
        <position position="265"/>
    </location>
    <ligand>
        <name>carbamoyl phosphate</name>
        <dbReference type="ChEBI" id="CHEBI:58228"/>
    </ligand>
</feature>
<dbReference type="PANTHER" id="PTHR45753:SF6">
    <property type="entry name" value="ASPARTATE CARBAMOYLTRANSFERASE"/>
    <property type="match status" value="1"/>
</dbReference>
<dbReference type="InterPro" id="IPR006131">
    <property type="entry name" value="Asp_carbamoyltransf_Asp/Orn-bd"/>
</dbReference>
<evidence type="ECO:0000256" key="6">
    <source>
        <dbReference type="ARBA" id="ARBA00048859"/>
    </source>
</evidence>
<protein>
    <recommendedName>
        <fullName evidence="7">Aspartate carbamoyltransferase</fullName>
        <ecNumber evidence="7">2.1.3.2</ecNumber>
    </recommendedName>
    <alternativeName>
        <fullName evidence="7">Aspartate transcarbamylase</fullName>
        <shortName evidence="7">ATCase</shortName>
    </alternativeName>
</protein>
<evidence type="ECO:0000259" key="9">
    <source>
        <dbReference type="Pfam" id="PF02729"/>
    </source>
</evidence>
<keyword evidence="3 7" id="KW-0808">Transferase</keyword>
<evidence type="ECO:0000256" key="1">
    <source>
        <dbReference type="ARBA" id="ARBA00004852"/>
    </source>
</evidence>
<evidence type="ECO:0000313" key="11">
    <source>
        <dbReference type="Proteomes" id="UP000306552"/>
    </source>
</evidence>
<dbReference type="InterPro" id="IPR006130">
    <property type="entry name" value="Asp/Orn_carbamoylTrfase"/>
</dbReference>
<keyword evidence="4 7" id="KW-0665">Pyrimidine biosynthesis</keyword>
<dbReference type="OrthoDB" id="9774690at2"/>
<comment type="pathway">
    <text evidence="1 7">Pyrimidine metabolism; UMP biosynthesis via de novo pathway; (S)-dihydroorotate from bicarbonate: step 2/3.</text>
</comment>
<keyword evidence="11" id="KW-1185">Reference proteome</keyword>
<gene>
    <name evidence="7" type="primary">pyrB</name>
    <name evidence="10" type="ORF">FCN74_11115</name>
</gene>
<feature type="binding site" evidence="7">
    <location>
        <position position="137"/>
    </location>
    <ligand>
        <name>carbamoyl phosphate</name>
        <dbReference type="ChEBI" id="CHEBI:58228"/>
    </ligand>
</feature>
<dbReference type="PRINTS" id="PR00101">
    <property type="entry name" value="ATCASE"/>
</dbReference>
<proteinExistence type="inferred from homology"/>
<evidence type="ECO:0000256" key="4">
    <source>
        <dbReference type="ARBA" id="ARBA00022975"/>
    </source>
</evidence>
<evidence type="ECO:0000313" key="10">
    <source>
        <dbReference type="EMBL" id="TKS55495.1"/>
    </source>
</evidence>
<evidence type="ECO:0000256" key="3">
    <source>
        <dbReference type="ARBA" id="ARBA00022679"/>
    </source>
</evidence>
<dbReference type="Proteomes" id="UP000306552">
    <property type="component" value="Unassembled WGS sequence"/>
</dbReference>
<dbReference type="UniPathway" id="UPA00070">
    <property type="reaction ID" value="UER00116"/>
</dbReference>
<dbReference type="NCBIfam" id="TIGR00670">
    <property type="entry name" value="asp_carb_tr"/>
    <property type="match status" value="1"/>
</dbReference>
<dbReference type="PANTHER" id="PTHR45753">
    <property type="entry name" value="ORNITHINE CARBAMOYLTRANSFERASE, MITOCHONDRIAL"/>
    <property type="match status" value="1"/>
</dbReference>
<name>A0A4V6AL78_9FLAO</name>
<comment type="subunit">
    <text evidence="7">Heterododecamer (2C3:3R2) of six catalytic PyrB chains organized as two trimers (C3), and six regulatory PyrI chains organized as three dimers (R2).</text>
</comment>
<dbReference type="GO" id="GO:0044205">
    <property type="term" value="P:'de novo' UMP biosynthetic process"/>
    <property type="evidence" value="ECO:0007669"/>
    <property type="project" value="UniProtKB-UniRule"/>
</dbReference>
<dbReference type="GO" id="GO:0006520">
    <property type="term" value="P:amino acid metabolic process"/>
    <property type="evidence" value="ECO:0007669"/>
    <property type="project" value="InterPro"/>
</dbReference>
<dbReference type="InterPro" id="IPR002082">
    <property type="entry name" value="Asp_carbamoyltransf"/>
</dbReference>
<evidence type="ECO:0000256" key="2">
    <source>
        <dbReference type="ARBA" id="ARBA00008896"/>
    </source>
</evidence>
<dbReference type="Gene3D" id="3.40.50.1370">
    <property type="entry name" value="Aspartate/ornithine carbamoyltransferase"/>
    <property type="match status" value="2"/>
</dbReference>
<feature type="binding site" evidence="7">
    <location>
        <position position="59"/>
    </location>
    <ligand>
        <name>carbamoyl phosphate</name>
        <dbReference type="ChEBI" id="CHEBI:58228"/>
    </ligand>
</feature>
<comment type="function">
    <text evidence="5 7">Catalyzes the condensation of carbamoyl phosphate and aspartate to form carbamoyl aspartate and inorganic phosphate, the committed step in the de novo pyrimidine nucleotide biosynthesis pathway.</text>
</comment>
<dbReference type="GO" id="GO:0004070">
    <property type="term" value="F:aspartate carbamoyltransferase activity"/>
    <property type="evidence" value="ECO:0007669"/>
    <property type="project" value="UniProtKB-UniRule"/>
</dbReference>
<evidence type="ECO:0000259" key="8">
    <source>
        <dbReference type="Pfam" id="PF00185"/>
    </source>
</evidence>
<comment type="caution">
    <text evidence="10">The sequence shown here is derived from an EMBL/GenBank/DDBJ whole genome shotgun (WGS) entry which is preliminary data.</text>
</comment>
<evidence type="ECO:0000256" key="5">
    <source>
        <dbReference type="ARBA" id="ARBA00043884"/>
    </source>
</evidence>
<accession>A0A4V6AL78</accession>
<feature type="binding site" evidence="7">
    <location>
        <position position="266"/>
    </location>
    <ligand>
        <name>carbamoyl phosphate</name>
        <dbReference type="ChEBI" id="CHEBI:58228"/>
    </ligand>
</feature>
<sequence>MSELSVNHLLGIKHISAADIQLIFETADHFKEVINRPIRKVPSLRDVTIANLFFENSTRTRLSFELAEKRLSADVVNFSASSSSVNKGETLIDTVNNILAMKVDMVVMRHPNPGAGVFLSKHVDASIVNAGDGTHEHPTQALLDTYSIREKLGEVKGKKIVIVGDILHSRVALSNIFCLQKLGAEVKVCGPNTLIPQHIKSLGVEVEHNLDQALQWCDVANMLRVQNERMSTRYFPSTREYVAQFGLDKQRLEQINKSIVIMHPGPINRGVEISSDIADSHHAIILNQVENGVAIRMAILYLLASKLKHYSAETL</sequence>
<feature type="binding site" evidence="7">
    <location>
        <position position="60"/>
    </location>
    <ligand>
        <name>carbamoyl phosphate</name>
        <dbReference type="ChEBI" id="CHEBI:58228"/>
    </ligand>
</feature>
<dbReference type="PRINTS" id="PR00100">
    <property type="entry name" value="AOTCASE"/>
</dbReference>
<dbReference type="RefSeq" id="WP_138932680.1">
    <property type="nucleotide sequence ID" value="NZ_SWMU01000005.1"/>
</dbReference>
<feature type="domain" description="Aspartate/ornithine carbamoyltransferase Asp/Orn-binding" evidence="8">
    <location>
        <begin position="156"/>
        <end position="303"/>
    </location>
</feature>
<dbReference type="AlphaFoldDB" id="A0A4V6AL78"/>
<dbReference type="PROSITE" id="PS00097">
    <property type="entry name" value="CARBAMOYLTRANSFERASE"/>
    <property type="match status" value="1"/>
</dbReference>
<organism evidence="10 11">
    <name type="scientific">Mesohalobacter halotolerans</name>
    <dbReference type="NCBI Taxonomy" id="1883405"/>
    <lineage>
        <taxon>Bacteria</taxon>
        <taxon>Pseudomonadati</taxon>
        <taxon>Bacteroidota</taxon>
        <taxon>Flavobacteriia</taxon>
        <taxon>Flavobacteriales</taxon>
        <taxon>Flavobacteriaceae</taxon>
        <taxon>Mesohalobacter</taxon>
    </lineage>
</organism>
<feature type="binding site" evidence="7">
    <location>
        <position position="224"/>
    </location>
    <ligand>
        <name>L-aspartate</name>
        <dbReference type="ChEBI" id="CHEBI:29991"/>
    </ligand>
</feature>
<dbReference type="GO" id="GO:0016597">
    <property type="term" value="F:amino acid binding"/>
    <property type="evidence" value="ECO:0007669"/>
    <property type="project" value="InterPro"/>
</dbReference>
<feature type="binding site" evidence="7">
    <location>
        <position position="109"/>
    </location>
    <ligand>
        <name>carbamoyl phosphate</name>
        <dbReference type="ChEBI" id="CHEBI:58228"/>
    </ligand>
</feature>
<dbReference type="NCBIfam" id="NF002032">
    <property type="entry name" value="PRK00856.1"/>
    <property type="match status" value="1"/>
</dbReference>
<dbReference type="HAMAP" id="MF_00001">
    <property type="entry name" value="Asp_carb_tr"/>
    <property type="match status" value="1"/>
</dbReference>
<comment type="catalytic activity">
    <reaction evidence="6 7">
        <text>carbamoyl phosphate + L-aspartate = N-carbamoyl-L-aspartate + phosphate + H(+)</text>
        <dbReference type="Rhea" id="RHEA:20013"/>
        <dbReference type="ChEBI" id="CHEBI:15378"/>
        <dbReference type="ChEBI" id="CHEBI:29991"/>
        <dbReference type="ChEBI" id="CHEBI:32814"/>
        <dbReference type="ChEBI" id="CHEBI:43474"/>
        <dbReference type="ChEBI" id="CHEBI:58228"/>
        <dbReference type="EC" id="2.1.3.2"/>
    </reaction>
</comment>
<dbReference type="SUPFAM" id="SSF53671">
    <property type="entry name" value="Aspartate/ornithine carbamoyltransferase"/>
    <property type="match status" value="1"/>
</dbReference>
<dbReference type="InterPro" id="IPR036901">
    <property type="entry name" value="Asp/Orn_carbamoylTrfase_sf"/>
</dbReference>
<dbReference type="EC" id="2.1.3.2" evidence="7"/>
<evidence type="ECO:0000256" key="7">
    <source>
        <dbReference type="HAMAP-Rule" id="MF_00001"/>
    </source>
</evidence>
<feature type="binding site" evidence="7">
    <location>
        <position position="87"/>
    </location>
    <ligand>
        <name>L-aspartate</name>
        <dbReference type="ChEBI" id="CHEBI:29991"/>
    </ligand>
</feature>
<dbReference type="Pfam" id="PF02729">
    <property type="entry name" value="OTCace_N"/>
    <property type="match status" value="1"/>
</dbReference>
<dbReference type="EMBL" id="SWMU01000005">
    <property type="protein sequence ID" value="TKS55495.1"/>
    <property type="molecule type" value="Genomic_DNA"/>
</dbReference>